<dbReference type="PANTHER" id="PTHR32196:SF21">
    <property type="entry name" value="ABC TRANSPORTER PERMEASE PROTEIN YPHD-RELATED"/>
    <property type="match status" value="1"/>
</dbReference>
<feature type="transmembrane region" description="Helical" evidence="8">
    <location>
        <begin position="203"/>
        <end position="226"/>
    </location>
</feature>
<gene>
    <name evidence="9" type="ORF">LCGC14_1970870</name>
</gene>
<sequence length="308" mass="32273">MKRKLLVPVFGLLAVLIGIAIISPFSLHPVSFLNTTKEASYLGVVAIGQTIVMLTGGIDMSLYEIVSLTNVFVANFMKPSAPSIIIMTMLSILLAAAIGFVNGTMIAKTSIPSIIMTIAMGFAVKGTYLVLTKGAPRGDIPDIVRFIGRGKFFNLVPVALFVWLALAFLTLLILVRAPAGRAIYYTGSNPIAARFSGIRTDRVIIMAYMTSSMTAAVTGLLVSGYLGMGTLNAGEGYLLAPIAATVIGGTTFSGGIGGIGGTIIGTLIIRYLDNLLTLLRAKYAGKLIVQGLIIGGIATVHSRQKGGK</sequence>
<feature type="transmembrane region" description="Helical" evidence="8">
    <location>
        <begin position="84"/>
        <end position="105"/>
    </location>
</feature>
<accession>A0A0F9FBZ0</accession>
<keyword evidence="2" id="KW-0813">Transport</keyword>
<keyword evidence="4" id="KW-0997">Cell inner membrane</keyword>
<name>A0A0F9FBZ0_9ZZZZ</name>
<reference evidence="9" key="1">
    <citation type="journal article" date="2015" name="Nature">
        <title>Complex archaea that bridge the gap between prokaryotes and eukaryotes.</title>
        <authorList>
            <person name="Spang A."/>
            <person name="Saw J.H."/>
            <person name="Jorgensen S.L."/>
            <person name="Zaremba-Niedzwiedzka K."/>
            <person name="Martijn J."/>
            <person name="Lind A.E."/>
            <person name="van Eijk R."/>
            <person name="Schleper C."/>
            <person name="Guy L."/>
            <person name="Ettema T.J."/>
        </authorList>
    </citation>
    <scope>NUCLEOTIDE SEQUENCE</scope>
</reference>
<dbReference type="PANTHER" id="PTHR32196">
    <property type="entry name" value="ABC TRANSPORTER PERMEASE PROTEIN YPHD-RELATED-RELATED"/>
    <property type="match status" value="1"/>
</dbReference>
<evidence type="ECO:0000256" key="8">
    <source>
        <dbReference type="SAM" id="Phobius"/>
    </source>
</evidence>
<keyword evidence="7 8" id="KW-0472">Membrane</keyword>
<dbReference type="GO" id="GO:0022857">
    <property type="term" value="F:transmembrane transporter activity"/>
    <property type="evidence" value="ECO:0007669"/>
    <property type="project" value="InterPro"/>
</dbReference>
<evidence type="ECO:0000256" key="1">
    <source>
        <dbReference type="ARBA" id="ARBA00004651"/>
    </source>
</evidence>
<evidence type="ECO:0000256" key="7">
    <source>
        <dbReference type="ARBA" id="ARBA00023136"/>
    </source>
</evidence>
<evidence type="ECO:0000256" key="4">
    <source>
        <dbReference type="ARBA" id="ARBA00022519"/>
    </source>
</evidence>
<feature type="transmembrane region" description="Helical" evidence="8">
    <location>
        <begin position="39"/>
        <end position="63"/>
    </location>
</feature>
<comment type="subcellular location">
    <subcellularLocation>
        <location evidence="1">Cell membrane</location>
        <topology evidence="1">Multi-pass membrane protein</topology>
    </subcellularLocation>
</comment>
<dbReference type="GO" id="GO:0005886">
    <property type="term" value="C:plasma membrane"/>
    <property type="evidence" value="ECO:0007669"/>
    <property type="project" value="UniProtKB-SubCell"/>
</dbReference>
<dbReference type="EMBL" id="LAZR01021872">
    <property type="protein sequence ID" value="KKL83824.1"/>
    <property type="molecule type" value="Genomic_DNA"/>
</dbReference>
<feature type="transmembrane region" description="Helical" evidence="8">
    <location>
        <begin position="111"/>
        <end position="131"/>
    </location>
</feature>
<evidence type="ECO:0000256" key="5">
    <source>
        <dbReference type="ARBA" id="ARBA00022692"/>
    </source>
</evidence>
<evidence type="ECO:0000256" key="6">
    <source>
        <dbReference type="ARBA" id="ARBA00022989"/>
    </source>
</evidence>
<evidence type="ECO:0000313" key="9">
    <source>
        <dbReference type="EMBL" id="KKL83824.1"/>
    </source>
</evidence>
<comment type="caution">
    <text evidence="9">The sequence shown here is derived from an EMBL/GenBank/DDBJ whole genome shotgun (WGS) entry which is preliminary data.</text>
</comment>
<dbReference type="CDD" id="cd06579">
    <property type="entry name" value="TM_PBP1_transp_AraH_like"/>
    <property type="match status" value="1"/>
</dbReference>
<feature type="transmembrane region" description="Helical" evidence="8">
    <location>
        <begin position="238"/>
        <end position="271"/>
    </location>
</feature>
<keyword evidence="5 8" id="KW-0812">Transmembrane</keyword>
<protein>
    <submittedName>
        <fullName evidence="9">Uncharacterized protein</fullName>
    </submittedName>
</protein>
<keyword evidence="3" id="KW-1003">Cell membrane</keyword>
<feature type="transmembrane region" description="Helical" evidence="8">
    <location>
        <begin position="152"/>
        <end position="175"/>
    </location>
</feature>
<proteinExistence type="predicted"/>
<evidence type="ECO:0000256" key="3">
    <source>
        <dbReference type="ARBA" id="ARBA00022475"/>
    </source>
</evidence>
<dbReference type="Pfam" id="PF02653">
    <property type="entry name" value="BPD_transp_2"/>
    <property type="match status" value="1"/>
</dbReference>
<dbReference type="InterPro" id="IPR001851">
    <property type="entry name" value="ABC_transp_permease"/>
</dbReference>
<keyword evidence="6 8" id="KW-1133">Transmembrane helix</keyword>
<evidence type="ECO:0000256" key="2">
    <source>
        <dbReference type="ARBA" id="ARBA00022448"/>
    </source>
</evidence>
<dbReference type="AlphaFoldDB" id="A0A0F9FBZ0"/>
<feature type="transmembrane region" description="Helical" evidence="8">
    <location>
        <begin position="5"/>
        <end position="27"/>
    </location>
</feature>
<organism evidence="9">
    <name type="scientific">marine sediment metagenome</name>
    <dbReference type="NCBI Taxonomy" id="412755"/>
    <lineage>
        <taxon>unclassified sequences</taxon>
        <taxon>metagenomes</taxon>
        <taxon>ecological metagenomes</taxon>
    </lineage>
</organism>